<dbReference type="InterPro" id="IPR036291">
    <property type="entry name" value="NAD(P)-bd_dom_sf"/>
</dbReference>
<dbReference type="PANTHER" id="PTHR42879:SF2">
    <property type="entry name" value="3-OXOACYL-[ACYL-CARRIER-PROTEIN] REDUCTASE FABG"/>
    <property type="match status" value="1"/>
</dbReference>
<dbReference type="SUPFAM" id="SSF51735">
    <property type="entry name" value="NAD(P)-binding Rossmann-fold domains"/>
    <property type="match status" value="1"/>
</dbReference>
<gene>
    <name evidence="3" type="ORF">GCM10008906_01910</name>
</gene>
<dbReference type="PANTHER" id="PTHR42879">
    <property type="entry name" value="3-OXOACYL-(ACYL-CARRIER-PROTEIN) REDUCTASE"/>
    <property type="match status" value="1"/>
</dbReference>
<keyword evidence="2" id="KW-0753">Steroid metabolism</keyword>
<dbReference type="PRINTS" id="PR01167">
    <property type="entry name" value="INSADHFAMILY"/>
</dbReference>
<dbReference type="InterPro" id="IPR002347">
    <property type="entry name" value="SDR_fam"/>
</dbReference>
<evidence type="ECO:0000256" key="1">
    <source>
        <dbReference type="ARBA" id="ARBA00006484"/>
    </source>
</evidence>
<comment type="caution">
    <text evidence="3">The sequence shown here is derived from an EMBL/GenBank/DDBJ whole genome shotgun (WGS) entry which is preliminary data.</text>
</comment>
<dbReference type="Proteomes" id="UP001501510">
    <property type="component" value="Unassembled WGS sequence"/>
</dbReference>
<evidence type="ECO:0000313" key="3">
    <source>
        <dbReference type="EMBL" id="GAA0732392.1"/>
    </source>
</evidence>
<accession>A0ABN1J994</accession>
<dbReference type="Pfam" id="PF00106">
    <property type="entry name" value="adh_short"/>
    <property type="match status" value="1"/>
</dbReference>
<protein>
    <submittedName>
        <fullName evidence="3">Uncharacterized protein</fullName>
    </submittedName>
</protein>
<evidence type="ECO:0000313" key="4">
    <source>
        <dbReference type="Proteomes" id="UP001501510"/>
    </source>
</evidence>
<reference evidence="4" key="1">
    <citation type="journal article" date="2019" name="Int. J. Syst. Evol. Microbiol.">
        <title>The Global Catalogue of Microorganisms (GCM) 10K type strain sequencing project: providing services to taxonomists for standard genome sequencing and annotation.</title>
        <authorList>
            <consortium name="The Broad Institute Genomics Platform"/>
            <consortium name="The Broad Institute Genome Sequencing Center for Infectious Disease"/>
            <person name="Wu L."/>
            <person name="Ma J."/>
        </authorList>
    </citation>
    <scope>NUCLEOTIDE SEQUENCE [LARGE SCALE GENOMIC DNA]</scope>
    <source>
        <strain evidence="4">JCM 1407</strain>
    </source>
</reference>
<dbReference type="EMBL" id="BAAACG010000001">
    <property type="protein sequence ID" value="GAA0732392.1"/>
    <property type="molecule type" value="Genomic_DNA"/>
</dbReference>
<sequence length="134" mass="15173">MVRVNLEAPLIISQILLRDLKKNLGFIINISSITAKESSPHGCAYGSTKAALTHFSNSLFDENRKYGVKVISIHPDMTKSNFYRNADFKEGDIKESYINPKEIAKVLETILNQREGMVVTDITLRPQKHKIVKK</sequence>
<dbReference type="InterPro" id="IPR050259">
    <property type="entry name" value="SDR"/>
</dbReference>
<evidence type="ECO:0000256" key="2">
    <source>
        <dbReference type="ARBA" id="ARBA00023221"/>
    </source>
</evidence>
<keyword evidence="2" id="KW-0443">Lipid metabolism</keyword>
<organism evidence="3 4">
    <name type="scientific">Clostridium oceanicum</name>
    <dbReference type="NCBI Taxonomy" id="1543"/>
    <lineage>
        <taxon>Bacteria</taxon>
        <taxon>Bacillati</taxon>
        <taxon>Bacillota</taxon>
        <taxon>Clostridia</taxon>
        <taxon>Eubacteriales</taxon>
        <taxon>Clostridiaceae</taxon>
        <taxon>Clostridium</taxon>
    </lineage>
</organism>
<comment type="similarity">
    <text evidence="1">Belongs to the short-chain dehydrogenases/reductases (SDR) family.</text>
</comment>
<dbReference type="CDD" id="cd05233">
    <property type="entry name" value="SDR_c"/>
    <property type="match status" value="1"/>
</dbReference>
<dbReference type="Gene3D" id="3.40.50.720">
    <property type="entry name" value="NAD(P)-binding Rossmann-like Domain"/>
    <property type="match status" value="1"/>
</dbReference>
<keyword evidence="4" id="KW-1185">Reference proteome</keyword>
<proteinExistence type="inferred from homology"/>
<name>A0ABN1J994_9CLOT</name>